<dbReference type="InterPro" id="IPR036249">
    <property type="entry name" value="Thioredoxin-like_sf"/>
</dbReference>
<dbReference type="InterPro" id="IPR004046">
    <property type="entry name" value="GST_C"/>
</dbReference>
<dbReference type="PANTHER" id="PTHR44051:SF2">
    <property type="entry name" value="HYPOTHETICAL GLUTATHIONE S-TRANSFERASE LIKE PROTEIN"/>
    <property type="match status" value="1"/>
</dbReference>
<dbReference type="SUPFAM" id="SSF47616">
    <property type="entry name" value="GST C-terminal domain-like"/>
    <property type="match status" value="1"/>
</dbReference>
<dbReference type="Pfam" id="PF13417">
    <property type="entry name" value="GST_N_3"/>
    <property type="match status" value="1"/>
</dbReference>
<dbReference type="PANTHER" id="PTHR44051">
    <property type="entry name" value="GLUTATHIONE S-TRANSFERASE-RELATED"/>
    <property type="match status" value="1"/>
</dbReference>
<dbReference type="Gene3D" id="1.20.1050.10">
    <property type="match status" value="1"/>
</dbReference>
<proteinExistence type="predicted"/>
<reference evidence="3" key="1">
    <citation type="submission" date="2019-12" db="EMBL/GenBank/DDBJ databases">
        <authorList>
            <person name="Cremers G."/>
        </authorList>
    </citation>
    <scope>NUCLEOTIDE SEQUENCE</scope>
    <source>
        <strain evidence="3">Vvax</strain>
    </source>
</reference>
<evidence type="ECO:0000259" key="2">
    <source>
        <dbReference type="PROSITE" id="PS50405"/>
    </source>
</evidence>
<organism evidence="3">
    <name type="scientific">Variovorax paradoxus</name>
    <dbReference type="NCBI Taxonomy" id="34073"/>
    <lineage>
        <taxon>Bacteria</taxon>
        <taxon>Pseudomonadati</taxon>
        <taxon>Pseudomonadota</taxon>
        <taxon>Betaproteobacteria</taxon>
        <taxon>Burkholderiales</taxon>
        <taxon>Comamonadaceae</taxon>
        <taxon>Variovorax</taxon>
    </lineage>
</organism>
<evidence type="ECO:0000313" key="3">
    <source>
        <dbReference type="EMBL" id="CAA2109462.1"/>
    </source>
</evidence>
<feature type="domain" description="GST N-terminal" evidence="1">
    <location>
        <begin position="1"/>
        <end position="82"/>
    </location>
</feature>
<feature type="domain" description="GST C-terminal" evidence="2">
    <location>
        <begin position="84"/>
        <end position="207"/>
    </location>
</feature>
<dbReference type="PROSITE" id="PS50405">
    <property type="entry name" value="GST_CTER"/>
    <property type="match status" value="1"/>
</dbReference>
<keyword evidence="3" id="KW-0560">Oxidoreductase</keyword>
<dbReference type="InterPro" id="IPR036282">
    <property type="entry name" value="Glutathione-S-Trfase_C_sf"/>
</dbReference>
<sequence>MLRLYDSRFSGNSWKVRILLSQLALPYERVTLDIRKGETRTPAFRRISRFARVPVLVLEDGRPVVESGAILLHLAEGTPLLPGDPYLRAEVMGWLFFEQADLQKNIATPRVLHLWNEAQSRQQDIARFHAEGYPALEKLEQWLQDRTWLVGDSYTIADLAASTYVSLAGDGGYDMARFAAIRAWVARVQAQPRWVKLLPDEGTAPAT</sequence>
<evidence type="ECO:0000259" key="1">
    <source>
        <dbReference type="PROSITE" id="PS50404"/>
    </source>
</evidence>
<dbReference type="Gene3D" id="3.40.30.10">
    <property type="entry name" value="Glutaredoxin"/>
    <property type="match status" value="1"/>
</dbReference>
<dbReference type="GO" id="GO:0016491">
    <property type="term" value="F:oxidoreductase activity"/>
    <property type="evidence" value="ECO:0007669"/>
    <property type="project" value="UniProtKB-KW"/>
</dbReference>
<dbReference type="EMBL" id="LR743508">
    <property type="protein sequence ID" value="CAA2109462.1"/>
    <property type="molecule type" value="Genomic_DNA"/>
</dbReference>
<dbReference type="EC" id="1.8.4.-" evidence="3"/>
<dbReference type="InterPro" id="IPR004045">
    <property type="entry name" value="Glutathione_S-Trfase_N"/>
</dbReference>
<dbReference type="RefSeq" id="WP_339093418.1">
    <property type="nucleotide sequence ID" value="NZ_LR743508.1"/>
</dbReference>
<dbReference type="InterPro" id="IPR010987">
    <property type="entry name" value="Glutathione-S-Trfase_C-like"/>
</dbReference>
<name>A0A679JJS1_VARPD</name>
<accession>A0A679JJS1</accession>
<dbReference type="SFLD" id="SFLDS00019">
    <property type="entry name" value="Glutathione_Transferase_(cytos"/>
    <property type="match status" value="1"/>
</dbReference>
<dbReference type="PROSITE" id="PS50404">
    <property type="entry name" value="GST_NTER"/>
    <property type="match status" value="1"/>
</dbReference>
<protein>
    <submittedName>
        <fullName evidence="3">Disulfide-bond oxidoreductase YfcG</fullName>
        <ecNumber evidence="3">1.8.4.-</ecNumber>
    </submittedName>
</protein>
<dbReference type="SFLD" id="SFLDG00358">
    <property type="entry name" value="Main_(cytGST)"/>
    <property type="match status" value="1"/>
</dbReference>
<dbReference type="AlphaFoldDB" id="A0A679JJS1"/>
<dbReference type="SUPFAM" id="SSF52833">
    <property type="entry name" value="Thioredoxin-like"/>
    <property type="match status" value="1"/>
</dbReference>
<gene>
    <name evidence="3" type="primary">yfcG_4</name>
    <name evidence="3" type="ORF">VVAX_05733</name>
</gene>
<dbReference type="Pfam" id="PF00043">
    <property type="entry name" value="GST_C"/>
    <property type="match status" value="1"/>
</dbReference>
<dbReference type="CDD" id="cd03056">
    <property type="entry name" value="GST_N_4"/>
    <property type="match status" value="1"/>
</dbReference>
<dbReference type="InterPro" id="IPR040079">
    <property type="entry name" value="Glutathione_S-Trfase"/>
</dbReference>